<feature type="transmembrane region" description="Helical" evidence="10">
    <location>
        <begin position="37"/>
        <end position="57"/>
    </location>
</feature>
<dbReference type="RefSeq" id="WP_273687024.1">
    <property type="nucleotide sequence ID" value="NZ_CP117411.1"/>
</dbReference>
<accession>A0ABY7TJC5</accession>
<reference evidence="12 13" key="1">
    <citation type="submission" date="2023-02" db="EMBL/GenBank/DDBJ databases">
        <title>Genome sequence of Sphingomonas naphthae.</title>
        <authorList>
            <person name="Kim S."/>
            <person name="Heo J."/>
            <person name="Kwon S.-W."/>
        </authorList>
    </citation>
    <scope>NUCLEOTIDE SEQUENCE [LARGE SCALE GENOMIC DNA]</scope>
    <source>
        <strain evidence="12 13">KACC 18716</strain>
    </source>
</reference>
<evidence type="ECO:0000256" key="1">
    <source>
        <dbReference type="ARBA" id="ARBA00004383"/>
    </source>
</evidence>
<evidence type="ECO:0000313" key="12">
    <source>
        <dbReference type="EMBL" id="WCT73050.1"/>
    </source>
</evidence>
<keyword evidence="5 10" id="KW-0997">Cell inner membrane</keyword>
<evidence type="ECO:0000259" key="11">
    <source>
        <dbReference type="PROSITE" id="PS52015"/>
    </source>
</evidence>
<dbReference type="InterPro" id="IPR003538">
    <property type="entry name" value="TonB"/>
</dbReference>
<name>A0ABY7TJC5_9SPHN</name>
<evidence type="ECO:0000256" key="10">
    <source>
        <dbReference type="RuleBase" id="RU362123"/>
    </source>
</evidence>
<dbReference type="Proteomes" id="UP001220395">
    <property type="component" value="Chromosome"/>
</dbReference>
<evidence type="ECO:0000256" key="7">
    <source>
        <dbReference type="ARBA" id="ARBA00022927"/>
    </source>
</evidence>
<proteinExistence type="inferred from homology"/>
<dbReference type="PROSITE" id="PS52015">
    <property type="entry name" value="TONB_CTD"/>
    <property type="match status" value="1"/>
</dbReference>
<dbReference type="PANTHER" id="PTHR33446">
    <property type="entry name" value="PROTEIN TONB-RELATED"/>
    <property type="match status" value="1"/>
</dbReference>
<evidence type="ECO:0000256" key="8">
    <source>
        <dbReference type="ARBA" id="ARBA00022989"/>
    </source>
</evidence>
<evidence type="ECO:0000256" key="3">
    <source>
        <dbReference type="ARBA" id="ARBA00022448"/>
    </source>
</evidence>
<gene>
    <name evidence="12" type="ORF">PQ455_15665</name>
</gene>
<sequence>MGQQSAITAGIAIDGSGMPFVASGRYGEDRRFDWPSMALSVGLVVALLYAFVALDIVHVHKKHRSLSVVDLAIEPPPPPPPPAPQPDPAVVKVQPAIVTPPPIVPVSAPAPPPVASTPTPPPPQAVIVAPAAPAAPQPAAGPADAGDLSSKMISASPPRYPLESRRKREQGIVVLMVLLGEDGRVSEISVAQSSGVDLLDKAALSAVKGWRWSPTMRDGHGVMVRGLVKIPFVLKA</sequence>
<keyword evidence="4 10" id="KW-1003">Cell membrane</keyword>
<keyword evidence="3 10" id="KW-0813">Transport</keyword>
<keyword evidence="9 10" id="KW-0472">Membrane</keyword>
<keyword evidence="6 10" id="KW-0812">Transmembrane</keyword>
<dbReference type="NCBIfam" id="TIGR01352">
    <property type="entry name" value="tonB_Cterm"/>
    <property type="match status" value="1"/>
</dbReference>
<feature type="domain" description="TonB C-terminal" evidence="11">
    <location>
        <begin position="145"/>
        <end position="236"/>
    </location>
</feature>
<keyword evidence="8 10" id="KW-1133">Transmembrane helix</keyword>
<dbReference type="InterPro" id="IPR037682">
    <property type="entry name" value="TonB_C"/>
</dbReference>
<evidence type="ECO:0000256" key="2">
    <source>
        <dbReference type="ARBA" id="ARBA00006555"/>
    </source>
</evidence>
<evidence type="ECO:0000313" key="13">
    <source>
        <dbReference type="Proteomes" id="UP001220395"/>
    </source>
</evidence>
<dbReference type="EMBL" id="CP117411">
    <property type="protein sequence ID" value="WCT73050.1"/>
    <property type="molecule type" value="Genomic_DNA"/>
</dbReference>
<keyword evidence="10" id="KW-0735">Signal-anchor</keyword>
<dbReference type="Pfam" id="PF03544">
    <property type="entry name" value="TonB_C"/>
    <property type="match status" value="1"/>
</dbReference>
<evidence type="ECO:0000256" key="5">
    <source>
        <dbReference type="ARBA" id="ARBA00022519"/>
    </source>
</evidence>
<keyword evidence="7 10" id="KW-0653">Protein transport</keyword>
<dbReference type="InterPro" id="IPR006260">
    <property type="entry name" value="TonB/TolA_C"/>
</dbReference>
<organism evidence="12 13">
    <name type="scientific">Sphingomonas naphthae</name>
    <dbReference type="NCBI Taxonomy" id="1813468"/>
    <lineage>
        <taxon>Bacteria</taxon>
        <taxon>Pseudomonadati</taxon>
        <taxon>Pseudomonadota</taxon>
        <taxon>Alphaproteobacteria</taxon>
        <taxon>Sphingomonadales</taxon>
        <taxon>Sphingomonadaceae</taxon>
        <taxon>Sphingomonas</taxon>
    </lineage>
</organism>
<evidence type="ECO:0000256" key="9">
    <source>
        <dbReference type="ARBA" id="ARBA00023136"/>
    </source>
</evidence>
<dbReference type="Gene3D" id="3.30.1150.10">
    <property type="match status" value="1"/>
</dbReference>
<protein>
    <recommendedName>
        <fullName evidence="10">Protein TonB</fullName>
    </recommendedName>
</protein>
<dbReference type="SUPFAM" id="SSF74653">
    <property type="entry name" value="TolA/TonB C-terminal domain"/>
    <property type="match status" value="1"/>
</dbReference>
<dbReference type="PANTHER" id="PTHR33446:SF2">
    <property type="entry name" value="PROTEIN TONB"/>
    <property type="match status" value="1"/>
</dbReference>
<comment type="similarity">
    <text evidence="2 10">Belongs to the TonB family.</text>
</comment>
<comment type="subcellular location">
    <subcellularLocation>
        <location evidence="1 10">Cell inner membrane</location>
        <topology evidence="1 10">Single-pass membrane protein</topology>
        <orientation evidence="1 10">Periplasmic side</orientation>
    </subcellularLocation>
</comment>
<evidence type="ECO:0000256" key="4">
    <source>
        <dbReference type="ARBA" id="ARBA00022475"/>
    </source>
</evidence>
<comment type="function">
    <text evidence="10">Interacts with outer membrane receptor proteins that carry out high-affinity binding and energy dependent uptake into the periplasmic space of specific substrates. It could act to transduce energy from the cytoplasmic membrane to specific energy-requiring processes in the outer membrane, resulting in the release into the periplasm of ligands bound by these outer membrane proteins.</text>
</comment>
<keyword evidence="13" id="KW-1185">Reference proteome</keyword>
<evidence type="ECO:0000256" key="6">
    <source>
        <dbReference type="ARBA" id="ARBA00022692"/>
    </source>
</evidence>
<dbReference type="InterPro" id="IPR051045">
    <property type="entry name" value="TonB-dependent_transducer"/>
</dbReference>
<dbReference type="PRINTS" id="PR01374">
    <property type="entry name" value="TONBPROTEIN"/>
</dbReference>